<name>A0A9P0ZJM9_CUSEU</name>
<protein>
    <submittedName>
        <fullName evidence="3">Uncharacterized protein</fullName>
    </submittedName>
</protein>
<keyword evidence="2" id="KW-1133">Transmembrane helix</keyword>
<gene>
    <name evidence="3" type="ORF">CEURO_LOCUS16320</name>
</gene>
<dbReference type="PANTHER" id="PTHR34360:SF1">
    <property type="entry name" value="OS08G0519400 PROTEIN"/>
    <property type="match status" value="1"/>
</dbReference>
<evidence type="ECO:0000313" key="3">
    <source>
        <dbReference type="EMBL" id="CAH9103908.1"/>
    </source>
</evidence>
<sequence length="103" mass="12184">MSRIFTIIWSFAKLYCDVLHDYLLLLVLKVQTTIHAKLKDNTFTEPFATKELAWFMASALLSLPVIFLLNTFSAFFRKTPKKRSRSHHKSHTHRRSKRVHPEK</sequence>
<proteinExistence type="predicted"/>
<keyword evidence="2" id="KW-0812">Transmembrane</keyword>
<comment type="caution">
    <text evidence="3">The sequence shown here is derived from an EMBL/GenBank/DDBJ whole genome shotgun (WGS) entry which is preliminary data.</text>
</comment>
<feature type="transmembrane region" description="Helical" evidence="2">
    <location>
        <begin position="52"/>
        <end position="76"/>
    </location>
</feature>
<dbReference type="PANTHER" id="PTHR34360">
    <property type="entry name" value="OS08G0519400 PROTEIN"/>
    <property type="match status" value="1"/>
</dbReference>
<keyword evidence="2" id="KW-0472">Membrane</keyword>
<keyword evidence="4" id="KW-1185">Reference proteome</keyword>
<dbReference type="AlphaFoldDB" id="A0A9P0ZJM9"/>
<organism evidence="3 4">
    <name type="scientific">Cuscuta europaea</name>
    <name type="common">European dodder</name>
    <dbReference type="NCBI Taxonomy" id="41803"/>
    <lineage>
        <taxon>Eukaryota</taxon>
        <taxon>Viridiplantae</taxon>
        <taxon>Streptophyta</taxon>
        <taxon>Embryophyta</taxon>
        <taxon>Tracheophyta</taxon>
        <taxon>Spermatophyta</taxon>
        <taxon>Magnoliopsida</taxon>
        <taxon>eudicotyledons</taxon>
        <taxon>Gunneridae</taxon>
        <taxon>Pentapetalae</taxon>
        <taxon>asterids</taxon>
        <taxon>lamiids</taxon>
        <taxon>Solanales</taxon>
        <taxon>Convolvulaceae</taxon>
        <taxon>Cuscuteae</taxon>
        <taxon>Cuscuta</taxon>
        <taxon>Cuscuta subgen. Cuscuta</taxon>
    </lineage>
</organism>
<dbReference type="Proteomes" id="UP001152484">
    <property type="component" value="Unassembled WGS sequence"/>
</dbReference>
<evidence type="ECO:0000313" key="4">
    <source>
        <dbReference type="Proteomes" id="UP001152484"/>
    </source>
</evidence>
<evidence type="ECO:0000256" key="2">
    <source>
        <dbReference type="SAM" id="Phobius"/>
    </source>
</evidence>
<dbReference type="EMBL" id="CAMAPE010000045">
    <property type="protein sequence ID" value="CAH9103908.1"/>
    <property type="molecule type" value="Genomic_DNA"/>
</dbReference>
<reference evidence="3" key="1">
    <citation type="submission" date="2022-07" db="EMBL/GenBank/DDBJ databases">
        <authorList>
            <person name="Macas J."/>
            <person name="Novak P."/>
            <person name="Neumann P."/>
        </authorList>
    </citation>
    <scope>NUCLEOTIDE SEQUENCE</scope>
</reference>
<evidence type="ECO:0000256" key="1">
    <source>
        <dbReference type="SAM" id="MobiDB-lite"/>
    </source>
</evidence>
<feature type="region of interest" description="Disordered" evidence="1">
    <location>
        <begin position="79"/>
        <end position="103"/>
    </location>
</feature>
<accession>A0A9P0ZJM9</accession>